<keyword evidence="3" id="KW-1185">Reference proteome</keyword>
<protein>
    <submittedName>
        <fullName evidence="2">Uncharacterized protein</fullName>
    </submittedName>
</protein>
<comment type="caution">
    <text evidence="2">The sequence shown here is derived from an EMBL/GenBank/DDBJ whole genome shotgun (WGS) entry which is preliminary data.</text>
</comment>
<proteinExistence type="predicted"/>
<feature type="region of interest" description="Disordered" evidence="1">
    <location>
        <begin position="55"/>
        <end position="163"/>
    </location>
</feature>
<dbReference type="AlphaFoldDB" id="A0A8J5RM61"/>
<reference evidence="2" key="1">
    <citation type="journal article" date="2021" name="bioRxiv">
        <title>Whole Genome Assembly and Annotation of Northern Wild Rice, Zizania palustris L., Supports a Whole Genome Duplication in the Zizania Genus.</title>
        <authorList>
            <person name="Haas M."/>
            <person name="Kono T."/>
            <person name="Macchietto M."/>
            <person name="Millas R."/>
            <person name="McGilp L."/>
            <person name="Shao M."/>
            <person name="Duquette J."/>
            <person name="Hirsch C.N."/>
            <person name="Kimball J."/>
        </authorList>
    </citation>
    <scope>NUCLEOTIDE SEQUENCE</scope>
    <source>
        <tissue evidence="2">Fresh leaf tissue</tissue>
    </source>
</reference>
<evidence type="ECO:0000313" key="3">
    <source>
        <dbReference type="Proteomes" id="UP000729402"/>
    </source>
</evidence>
<evidence type="ECO:0000313" key="2">
    <source>
        <dbReference type="EMBL" id="KAG8042819.1"/>
    </source>
</evidence>
<feature type="compositionally biased region" description="Gly residues" evidence="1">
    <location>
        <begin position="76"/>
        <end position="85"/>
    </location>
</feature>
<name>A0A8J5RM61_ZIZPA</name>
<accession>A0A8J5RM61</accession>
<feature type="compositionally biased region" description="Gly residues" evidence="1">
    <location>
        <begin position="97"/>
        <end position="113"/>
    </location>
</feature>
<evidence type="ECO:0000256" key="1">
    <source>
        <dbReference type="SAM" id="MobiDB-lite"/>
    </source>
</evidence>
<reference evidence="2" key="2">
    <citation type="submission" date="2021-02" db="EMBL/GenBank/DDBJ databases">
        <authorList>
            <person name="Kimball J.A."/>
            <person name="Haas M.W."/>
            <person name="Macchietto M."/>
            <person name="Kono T."/>
            <person name="Duquette J."/>
            <person name="Shao M."/>
        </authorList>
    </citation>
    <scope>NUCLEOTIDE SEQUENCE</scope>
    <source>
        <tissue evidence="2">Fresh leaf tissue</tissue>
    </source>
</reference>
<gene>
    <name evidence="2" type="ORF">GUJ93_ZPchr0670g33274</name>
</gene>
<organism evidence="2 3">
    <name type="scientific">Zizania palustris</name>
    <name type="common">Northern wild rice</name>
    <dbReference type="NCBI Taxonomy" id="103762"/>
    <lineage>
        <taxon>Eukaryota</taxon>
        <taxon>Viridiplantae</taxon>
        <taxon>Streptophyta</taxon>
        <taxon>Embryophyta</taxon>
        <taxon>Tracheophyta</taxon>
        <taxon>Spermatophyta</taxon>
        <taxon>Magnoliopsida</taxon>
        <taxon>Liliopsida</taxon>
        <taxon>Poales</taxon>
        <taxon>Poaceae</taxon>
        <taxon>BOP clade</taxon>
        <taxon>Oryzoideae</taxon>
        <taxon>Oryzeae</taxon>
        <taxon>Zizaniinae</taxon>
        <taxon>Zizania</taxon>
    </lineage>
</organism>
<feature type="compositionally biased region" description="Basic and acidic residues" evidence="1">
    <location>
        <begin position="146"/>
        <end position="161"/>
    </location>
</feature>
<sequence length="178" mass="18576">MTSPSVRQKSRIFLVGESSSASVQGGEIPSDIAALDLGRGGDAGSGCIAVVGPRRDAVRGGNWGGGGFRGYDKEGLTGGQDVGRSGGKRKAPDRGDGWGPDGGRGFVDGGFQDGGSVYVPDNPNRGTEKQDKNVGGGSGFNGSDDANDKIQKSDKQSDMSQKKLKKLWRIITQMWVEK</sequence>
<dbReference type="EMBL" id="JAAALK010001531">
    <property type="protein sequence ID" value="KAG8042819.1"/>
    <property type="molecule type" value="Genomic_DNA"/>
</dbReference>
<dbReference type="Proteomes" id="UP000729402">
    <property type="component" value="Unassembled WGS sequence"/>
</dbReference>